<feature type="compositionally biased region" description="Polar residues" evidence="1">
    <location>
        <begin position="195"/>
        <end position="204"/>
    </location>
</feature>
<dbReference type="AlphaFoldDB" id="A0A9N9D6Z1"/>
<comment type="caution">
    <text evidence="2">The sequence shown here is derived from an EMBL/GenBank/DDBJ whole genome shotgun (WGS) entry which is preliminary data.</text>
</comment>
<evidence type="ECO:0000256" key="1">
    <source>
        <dbReference type="SAM" id="MobiDB-lite"/>
    </source>
</evidence>
<feature type="region of interest" description="Disordered" evidence="1">
    <location>
        <begin position="170"/>
        <end position="206"/>
    </location>
</feature>
<evidence type="ECO:0000313" key="3">
    <source>
        <dbReference type="Proteomes" id="UP000789342"/>
    </source>
</evidence>
<feature type="non-terminal residue" evidence="2">
    <location>
        <position position="1"/>
    </location>
</feature>
<feature type="compositionally biased region" description="Polar residues" evidence="1">
    <location>
        <begin position="278"/>
        <end position="295"/>
    </location>
</feature>
<protein>
    <submittedName>
        <fullName evidence="2">648_t:CDS:1</fullName>
    </submittedName>
</protein>
<reference evidence="2" key="1">
    <citation type="submission" date="2021-06" db="EMBL/GenBank/DDBJ databases">
        <authorList>
            <person name="Kallberg Y."/>
            <person name="Tangrot J."/>
            <person name="Rosling A."/>
        </authorList>
    </citation>
    <scope>NUCLEOTIDE SEQUENCE</scope>
    <source>
        <strain evidence="2">CL551</strain>
    </source>
</reference>
<name>A0A9N9D6Z1_9GLOM</name>
<dbReference type="OrthoDB" id="2013972at2759"/>
<proteinExistence type="predicted"/>
<keyword evidence="3" id="KW-1185">Reference proteome</keyword>
<evidence type="ECO:0000313" key="2">
    <source>
        <dbReference type="EMBL" id="CAG8625125.1"/>
    </source>
</evidence>
<dbReference type="EMBL" id="CAJVPV010007979">
    <property type="protein sequence ID" value="CAG8625125.1"/>
    <property type="molecule type" value="Genomic_DNA"/>
</dbReference>
<sequence length="329" mass="37046">KQWPDLMQELVRVCKPGGWVECMECDMQFDNEGPFSLKMNQLLRSYLTSQEINPSMRSRISRIMADTSSLIDLKEEHVFTPLGKWGGKIGELAKENVIALSKSFRPILRPILNDVLSNSDPQDEIFRLLSAATTTTDAESGTNENGCTDCYDIITKHITEKEVNSYRSSIQSTRIYGKKRPSSGDNGRGADEHVNNNPRTKTISNNMRNNYNHNHITSFINNHYDNKRSSTPPNNRCINYYHRNRCHEYYGNDRNNGSLFCNLNILGHSNGESKVGENVTNRDNQRSAHSQNSLRSSKDSVNGIDLGILGSGVVDVECASYDSSTLGPW</sequence>
<feature type="region of interest" description="Disordered" evidence="1">
    <location>
        <begin position="272"/>
        <end position="298"/>
    </location>
</feature>
<accession>A0A9N9D6Z1</accession>
<gene>
    <name evidence="2" type="ORF">AMORRO_LOCUS8837</name>
</gene>
<dbReference type="Proteomes" id="UP000789342">
    <property type="component" value="Unassembled WGS sequence"/>
</dbReference>
<organism evidence="2 3">
    <name type="scientific">Acaulospora morrowiae</name>
    <dbReference type="NCBI Taxonomy" id="94023"/>
    <lineage>
        <taxon>Eukaryota</taxon>
        <taxon>Fungi</taxon>
        <taxon>Fungi incertae sedis</taxon>
        <taxon>Mucoromycota</taxon>
        <taxon>Glomeromycotina</taxon>
        <taxon>Glomeromycetes</taxon>
        <taxon>Diversisporales</taxon>
        <taxon>Acaulosporaceae</taxon>
        <taxon>Acaulospora</taxon>
    </lineage>
</organism>